<dbReference type="Proteomes" id="UP000285343">
    <property type="component" value="Unassembled WGS sequence"/>
</dbReference>
<dbReference type="EMBL" id="QRZC01000050">
    <property type="protein sequence ID" value="RGV34230.1"/>
    <property type="molecule type" value="Genomic_DNA"/>
</dbReference>
<evidence type="ECO:0000259" key="2">
    <source>
        <dbReference type="Pfam" id="PF22522"/>
    </source>
</evidence>
<evidence type="ECO:0000313" key="3">
    <source>
        <dbReference type="EMBL" id="CUP58069.1"/>
    </source>
</evidence>
<evidence type="ECO:0000313" key="9">
    <source>
        <dbReference type="Proteomes" id="UP000285343"/>
    </source>
</evidence>
<gene>
    <name evidence="6" type="ORF">DWW14_22815</name>
    <name evidence="5" type="ORF">DWY92_01420</name>
    <name evidence="3" type="ORF">ERS852510_01854</name>
    <name evidence="4" type="ORF">POZ24_14675</name>
</gene>
<dbReference type="EMBL" id="QRTH01000001">
    <property type="protein sequence ID" value="RGQ54676.1"/>
    <property type="molecule type" value="Genomic_DNA"/>
</dbReference>
<name>A0A174PJK3_BACUN</name>
<evidence type="ECO:0000313" key="4">
    <source>
        <dbReference type="EMBL" id="MDC1881260.1"/>
    </source>
</evidence>
<reference evidence="8 9" key="2">
    <citation type="submission" date="2018-08" db="EMBL/GenBank/DDBJ databases">
        <title>A genome reference for cultivated species of the human gut microbiota.</title>
        <authorList>
            <person name="Zou Y."/>
            <person name="Xue W."/>
            <person name="Luo G."/>
        </authorList>
    </citation>
    <scope>NUCLEOTIDE SEQUENCE [LARGE SCALE GENOMIC DNA]</scope>
    <source>
        <strain evidence="6 9">AF14-42</strain>
        <strain evidence="5 8">AF28-11</strain>
    </source>
</reference>
<protein>
    <recommendedName>
        <fullName evidence="2">DUF6998 domain-containing protein</fullName>
    </recommendedName>
</protein>
<evidence type="ECO:0000256" key="1">
    <source>
        <dbReference type="SAM" id="Phobius"/>
    </source>
</evidence>
<dbReference type="RefSeq" id="WP_057253141.1">
    <property type="nucleotide sequence ID" value="NZ_BQNO01000001.1"/>
</dbReference>
<feature type="domain" description="DUF6998" evidence="2">
    <location>
        <begin position="168"/>
        <end position="259"/>
    </location>
</feature>
<dbReference type="Proteomes" id="UP000283680">
    <property type="component" value="Unassembled WGS sequence"/>
</dbReference>
<keyword evidence="1" id="KW-0472">Membrane</keyword>
<sequence>MEKQTAVRETLLKEFANCSDKLFTLGIIRTDSFTGEIGEFIASKYFKLSLAGKSTKAYDGVCPKGYKYQIKSKVISNNNFTHHISNLKYQDFDYLVVVYFDIYYNPISILKIPSNKINTEEYIIGASSVLSFSQNIARLKLLQKEQVAIRNFAQSYLNLQKEGIIRSRKVVGDIGEYYACKRLNLKLSSNKNEKGLDAIGQGGLTFEIKTRRVYDSERRTSETRRINNLIGKNADYLIVVTLNHAFECSGMWIMPMKNIINPKSANLKIVNTTIGVKNLVPSQISWLNTGEKFVSFNCMDKQNSSQVEVTNSDIKENSNKMRIILIIIIIFAIICLVV</sequence>
<dbReference type="Proteomes" id="UP001213309">
    <property type="component" value="Unassembled WGS sequence"/>
</dbReference>
<reference evidence="3 7" key="1">
    <citation type="submission" date="2015-09" db="EMBL/GenBank/DDBJ databases">
        <authorList>
            <consortium name="Pathogen Informatics"/>
        </authorList>
    </citation>
    <scope>NUCLEOTIDE SEQUENCE [LARGE SCALE GENOMIC DNA]</scope>
    <source>
        <strain evidence="3 7">2789STDY5834898</strain>
    </source>
</reference>
<evidence type="ECO:0000313" key="5">
    <source>
        <dbReference type="EMBL" id="RGQ54676.1"/>
    </source>
</evidence>
<feature type="transmembrane region" description="Helical" evidence="1">
    <location>
        <begin position="321"/>
        <end position="337"/>
    </location>
</feature>
<keyword evidence="1" id="KW-0812">Transmembrane</keyword>
<organism evidence="3 7">
    <name type="scientific">Bacteroides uniformis</name>
    <dbReference type="NCBI Taxonomy" id="820"/>
    <lineage>
        <taxon>Bacteria</taxon>
        <taxon>Pseudomonadati</taxon>
        <taxon>Bacteroidota</taxon>
        <taxon>Bacteroidia</taxon>
        <taxon>Bacteroidales</taxon>
        <taxon>Bacteroidaceae</taxon>
        <taxon>Bacteroides</taxon>
    </lineage>
</organism>
<dbReference type="EMBL" id="JAQNSG010000013">
    <property type="protein sequence ID" value="MDC1881260.1"/>
    <property type="molecule type" value="Genomic_DNA"/>
</dbReference>
<evidence type="ECO:0000313" key="7">
    <source>
        <dbReference type="Proteomes" id="UP000095766"/>
    </source>
</evidence>
<dbReference type="Proteomes" id="UP000095766">
    <property type="component" value="Unassembled WGS sequence"/>
</dbReference>
<evidence type="ECO:0000313" key="6">
    <source>
        <dbReference type="EMBL" id="RGV34230.1"/>
    </source>
</evidence>
<proteinExistence type="predicted"/>
<dbReference type="Pfam" id="PF22522">
    <property type="entry name" value="DUF6998"/>
    <property type="match status" value="2"/>
</dbReference>
<reference evidence="4" key="3">
    <citation type="submission" date="2022-10" db="EMBL/GenBank/DDBJ databases">
        <title>Human gut microbiome strain richness.</title>
        <authorList>
            <person name="Chen-Liaw A."/>
        </authorList>
    </citation>
    <scope>NUCLEOTIDE SEQUENCE</scope>
    <source>
        <strain evidence="4">1001713st2_A4_1001713B170214_170313</strain>
    </source>
</reference>
<keyword evidence="1" id="KW-1133">Transmembrane helix</keyword>
<feature type="domain" description="DUF6998" evidence="2">
    <location>
        <begin position="34"/>
        <end position="98"/>
    </location>
</feature>
<dbReference type="AlphaFoldDB" id="A0A174PJK3"/>
<accession>A0A174PJK3</accession>
<evidence type="ECO:0000313" key="8">
    <source>
        <dbReference type="Proteomes" id="UP000283680"/>
    </source>
</evidence>
<dbReference type="EMBL" id="CZAO01000008">
    <property type="protein sequence ID" value="CUP58069.1"/>
    <property type="molecule type" value="Genomic_DNA"/>
</dbReference>
<dbReference type="InterPro" id="IPR054267">
    <property type="entry name" value="DUF6998"/>
</dbReference>